<dbReference type="InterPro" id="IPR051727">
    <property type="entry name" value="DnaJ_C3_Co-chaperones"/>
</dbReference>
<dbReference type="GO" id="GO:0034975">
    <property type="term" value="P:protein folding in endoplasmic reticulum"/>
    <property type="evidence" value="ECO:0007669"/>
    <property type="project" value="TreeGrafter"/>
</dbReference>
<keyword evidence="3" id="KW-0256">Endoplasmic reticulum</keyword>
<protein>
    <submittedName>
        <fullName evidence="7">DnaJ domain-containing protein</fullName>
    </submittedName>
</protein>
<evidence type="ECO:0000313" key="7">
    <source>
        <dbReference type="EMBL" id="MBE9069142.1"/>
    </source>
</evidence>
<dbReference type="GO" id="GO:0051787">
    <property type="term" value="F:misfolded protein binding"/>
    <property type="evidence" value="ECO:0007669"/>
    <property type="project" value="TreeGrafter"/>
</dbReference>
<evidence type="ECO:0000259" key="6">
    <source>
        <dbReference type="PROSITE" id="PS50076"/>
    </source>
</evidence>
<feature type="domain" description="J" evidence="6">
    <location>
        <begin position="14"/>
        <end position="77"/>
    </location>
</feature>
<dbReference type="PRINTS" id="PR00625">
    <property type="entry name" value="JDOMAIN"/>
</dbReference>
<dbReference type="AlphaFoldDB" id="A0A929FBH8"/>
<dbReference type="CDD" id="cd06257">
    <property type="entry name" value="DnaJ"/>
    <property type="match status" value="1"/>
</dbReference>
<dbReference type="Proteomes" id="UP000615026">
    <property type="component" value="Unassembled WGS sequence"/>
</dbReference>
<dbReference type="PROSITE" id="PS50076">
    <property type="entry name" value="DNAJ_2"/>
    <property type="match status" value="1"/>
</dbReference>
<evidence type="ECO:0000256" key="5">
    <source>
        <dbReference type="SAM" id="MobiDB-lite"/>
    </source>
</evidence>
<dbReference type="InterPro" id="IPR001623">
    <property type="entry name" value="DnaJ_domain"/>
</dbReference>
<comment type="caution">
    <text evidence="7">The sequence shown here is derived from an EMBL/GenBank/DDBJ whole genome shotgun (WGS) entry which is preliminary data.</text>
</comment>
<dbReference type="InterPro" id="IPR019734">
    <property type="entry name" value="TPR_rpt"/>
</dbReference>
<dbReference type="SUPFAM" id="SSF46565">
    <property type="entry name" value="Chaperone J-domain"/>
    <property type="match status" value="1"/>
</dbReference>
<keyword evidence="8" id="KW-1185">Reference proteome</keyword>
<dbReference type="SMART" id="SM00271">
    <property type="entry name" value="DnaJ"/>
    <property type="match status" value="1"/>
</dbReference>
<evidence type="ECO:0000313" key="8">
    <source>
        <dbReference type="Proteomes" id="UP000615026"/>
    </source>
</evidence>
<dbReference type="PANTHER" id="PTHR44140">
    <property type="entry name" value="LD25575P"/>
    <property type="match status" value="1"/>
</dbReference>
<dbReference type="InterPro" id="IPR011990">
    <property type="entry name" value="TPR-like_helical_dom_sf"/>
</dbReference>
<feature type="region of interest" description="Disordered" evidence="5">
    <location>
        <begin position="275"/>
        <end position="319"/>
    </location>
</feature>
<accession>A0A929FBH8</accession>
<organism evidence="7 8">
    <name type="scientific">Leptolyngbya cf. ectocarpi LEGE 11479</name>
    <dbReference type="NCBI Taxonomy" id="1828722"/>
    <lineage>
        <taxon>Bacteria</taxon>
        <taxon>Bacillati</taxon>
        <taxon>Cyanobacteriota</taxon>
        <taxon>Cyanophyceae</taxon>
        <taxon>Leptolyngbyales</taxon>
        <taxon>Leptolyngbyaceae</taxon>
        <taxon>Leptolyngbya group</taxon>
        <taxon>Leptolyngbya</taxon>
    </lineage>
</organism>
<dbReference type="Pfam" id="PF00226">
    <property type="entry name" value="DnaJ"/>
    <property type="match status" value="1"/>
</dbReference>
<dbReference type="SUPFAM" id="SSF48452">
    <property type="entry name" value="TPR-like"/>
    <property type="match status" value="1"/>
</dbReference>
<proteinExistence type="predicted"/>
<dbReference type="Gene3D" id="1.10.287.110">
    <property type="entry name" value="DnaJ domain"/>
    <property type="match status" value="1"/>
</dbReference>
<reference evidence="7" key="1">
    <citation type="submission" date="2020-10" db="EMBL/GenBank/DDBJ databases">
        <authorList>
            <person name="Castelo-Branco R."/>
            <person name="Eusebio N."/>
            <person name="Adriana R."/>
            <person name="Vieira A."/>
            <person name="Brugerolle De Fraissinette N."/>
            <person name="Rezende De Castro R."/>
            <person name="Schneider M.P."/>
            <person name="Vasconcelos V."/>
            <person name="Leao P.N."/>
        </authorList>
    </citation>
    <scope>NUCLEOTIDE SEQUENCE</scope>
    <source>
        <strain evidence="7">LEGE 11479</strain>
    </source>
</reference>
<gene>
    <name evidence="7" type="ORF">IQ260_21075</name>
</gene>
<evidence type="ECO:0000256" key="3">
    <source>
        <dbReference type="ARBA" id="ARBA00022824"/>
    </source>
</evidence>
<keyword evidence="2" id="KW-0732">Signal</keyword>
<dbReference type="InterPro" id="IPR036869">
    <property type="entry name" value="J_dom_sf"/>
</dbReference>
<evidence type="ECO:0000256" key="4">
    <source>
        <dbReference type="PROSITE-ProRule" id="PRU00339"/>
    </source>
</evidence>
<dbReference type="EMBL" id="JADEXP010000240">
    <property type="protein sequence ID" value="MBE9069142.1"/>
    <property type="molecule type" value="Genomic_DNA"/>
</dbReference>
<keyword evidence="4" id="KW-0802">TPR repeat</keyword>
<comment type="subcellular location">
    <subcellularLocation>
        <location evidence="1">Endoplasmic reticulum</location>
    </subcellularLocation>
</comment>
<sequence>MQVNRGLFKLDLVDHHAILGVPLDADAKQVRKRYLKIARKLHPDSLREATDDQKQQASELLSKLVNPAYEVLSQEKSSVEHKVSLKLKGQQLQQQPALLSLSTEPSKQVASSNNVDYAYSNALKPLVLDQYESLDTVVDAIGEISELNAAYVMRQGGAPAAAKDDDKPPVVDDGTGSGAGESDTVTVMSARERRAQLIESFINRAKEFEYKGNFSRGIIELREAVKAHPQNPRCHAELGRLYMRSKQLKMASIHTKRALELDPDNQTAADVKQKLDAYAKRMGKNSPPDKPPTGKRSNKTPQKPSGGLFGSLFGGRKRK</sequence>
<dbReference type="SMART" id="SM00028">
    <property type="entry name" value="TPR"/>
    <property type="match status" value="2"/>
</dbReference>
<dbReference type="PANTHER" id="PTHR44140:SF2">
    <property type="entry name" value="LD25575P"/>
    <property type="match status" value="1"/>
</dbReference>
<dbReference type="PROSITE" id="PS50005">
    <property type="entry name" value="TPR"/>
    <property type="match status" value="1"/>
</dbReference>
<dbReference type="Gene3D" id="1.25.40.10">
    <property type="entry name" value="Tetratricopeptide repeat domain"/>
    <property type="match status" value="1"/>
</dbReference>
<feature type="repeat" description="TPR" evidence="4">
    <location>
        <begin position="232"/>
        <end position="265"/>
    </location>
</feature>
<evidence type="ECO:0000256" key="2">
    <source>
        <dbReference type="ARBA" id="ARBA00022729"/>
    </source>
</evidence>
<name>A0A929FBH8_LEPEC</name>
<evidence type="ECO:0000256" key="1">
    <source>
        <dbReference type="ARBA" id="ARBA00004240"/>
    </source>
</evidence>
<dbReference type="GO" id="GO:0051087">
    <property type="term" value="F:protein-folding chaperone binding"/>
    <property type="evidence" value="ECO:0007669"/>
    <property type="project" value="TreeGrafter"/>
</dbReference>
<feature type="region of interest" description="Disordered" evidence="5">
    <location>
        <begin position="159"/>
        <end position="183"/>
    </location>
</feature>
<dbReference type="RefSeq" id="WP_193995058.1">
    <property type="nucleotide sequence ID" value="NZ_JADEXP010000240.1"/>
</dbReference>